<dbReference type="Proteomes" id="UP000318336">
    <property type="component" value="Unassembled WGS sequence"/>
</dbReference>
<dbReference type="PANTHER" id="PTHR42891">
    <property type="entry name" value="D-GLYCERO-BETA-D-MANNO-HEPTOSE-1,7-BISPHOSPHATE 7-PHOSPHATASE"/>
    <property type="match status" value="1"/>
</dbReference>
<dbReference type="InterPro" id="IPR036412">
    <property type="entry name" value="HAD-like_sf"/>
</dbReference>
<comment type="caution">
    <text evidence="9">The sequence shown here is derived from an EMBL/GenBank/DDBJ whole genome shotgun (WGS) entry which is preliminary data.</text>
</comment>
<keyword evidence="5" id="KW-0378">Hydrolase</keyword>
<keyword evidence="6" id="KW-0119">Carbohydrate metabolism</keyword>
<evidence type="ECO:0000256" key="4">
    <source>
        <dbReference type="ARBA" id="ARBA00022723"/>
    </source>
</evidence>
<dbReference type="GO" id="GO:0016791">
    <property type="term" value="F:phosphatase activity"/>
    <property type="evidence" value="ECO:0007669"/>
    <property type="project" value="InterPro"/>
</dbReference>
<evidence type="ECO:0000256" key="3">
    <source>
        <dbReference type="ARBA" id="ARBA00022490"/>
    </source>
</evidence>
<dbReference type="GO" id="GO:0005975">
    <property type="term" value="P:carbohydrate metabolic process"/>
    <property type="evidence" value="ECO:0007669"/>
    <property type="project" value="InterPro"/>
</dbReference>
<evidence type="ECO:0000256" key="2">
    <source>
        <dbReference type="ARBA" id="ARBA00005628"/>
    </source>
</evidence>
<dbReference type="InterPro" id="IPR004446">
    <property type="entry name" value="Heptose_bisP_phosphatase"/>
</dbReference>
<dbReference type="AlphaFoldDB" id="A0A542XBU5"/>
<proteinExistence type="inferred from homology"/>
<dbReference type="PANTHER" id="PTHR42891:SF1">
    <property type="entry name" value="D-GLYCERO-BETA-D-MANNO-HEPTOSE-1,7-BISPHOSPHATE 7-PHOSPHATASE"/>
    <property type="match status" value="1"/>
</dbReference>
<dbReference type="GO" id="GO:0046872">
    <property type="term" value="F:metal ion binding"/>
    <property type="evidence" value="ECO:0007669"/>
    <property type="project" value="UniProtKB-KW"/>
</dbReference>
<keyword evidence="10" id="KW-1185">Reference proteome</keyword>
<protein>
    <recommendedName>
        <fullName evidence="7">D,D-heptose 1,7-bisphosphate phosphatase</fullName>
    </recommendedName>
</protein>
<sequence>MRAGEPSAGFLLGEEHPPLEPGPAGRPLDLVLLDRDGTVNVRRPGRYVTGAADLRMLPGAAGAVRDLRAAGVRVVLVTNQRGLATGRLTREELVAVHGALLRRLRRAGGDLDGIFVCPHAEASCDCRKPQPGLLLAALRAAPWARPERTVMIGDQPSDEQAAAAAGIPYVGVGRGRSLSASVARLLG</sequence>
<dbReference type="NCBIfam" id="TIGR01662">
    <property type="entry name" value="HAD-SF-IIIA"/>
    <property type="match status" value="1"/>
</dbReference>
<keyword evidence="3" id="KW-0963">Cytoplasm</keyword>
<dbReference type="Gene3D" id="3.40.50.1000">
    <property type="entry name" value="HAD superfamily/HAD-like"/>
    <property type="match status" value="1"/>
</dbReference>
<dbReference type="RefSeq" id="WP_170206804.1">
    <property type="nucleotide sequence ID" value="NZ_CAJTBP010000001.1"/>
</dbReference>
<organism evidence="9 10">
    <name type="scientific">Barrientosiimonas humi</name>
    <dbReference type="NCBI Taxonomy" id="999931"/>
    <lineage>
        <taxon>Bacteria</taxon>
        <taxon>Bacillati</taxon>
        <taxon>Actinomycetota</taxon>
        <taxon>Actinomycetes</taxon>
        <taxon>Micrococcales</taxon>
        <taxon>Dermacoccaceae</taxon>
        <taxon>Barrientosiimonas</taxon>
    </lineage>
</organism>
<accession>A0A542XBU5</accession>
<dbReference type="GO" id="GO:0005737">
    <property type="term" value="C:cytoplasm"/>
    <property type="evidence" value="ECO:0007669"/>
    <property type="project" value="UniProtKB-SubCell"/>
</dbReference>
<comment type="subcellular location">
    <subcellularLocation>
        <location evidence="1">Cytoplasm</location>
    </subcellularLocation>
</comment>
<evidence type="ECO:0000313" key="10">
    <source>
        <dbReference type="Proteomes" id="UP000318336"/>
    </source>
</evidence>
<comment type="similarity">
    <text evidence="2">Belongs to the GmhB family.</text>
</comment>
<dbReference type="InterPro" id="IPR006543">
    <property type="entry name" value="Histidinol-phos"/>
</dbReference>
<feature type="region of interest" description="Disordered" evidence="8">
    <location>
        <begin position="1"/>
        <end position="26"/>
    </location>
</feature>
<evidence type="ECO:0000313" key="9">
    <source>
        <dbReference type="EMBL" id="TQL33305.1"/>
    </source>
</evidence>
<evidence type="ECO:0000256" key="6">
    <source>
        <dbReference type="ARBA" id="ARBA00023277"/>
    </source>
</evidence>
<gene>
    <name evidence="9" type="ORF">FB554_1447</name>
</gene>
<dbReference type="SUPFAM" id="SSF56784">
    <property type="entry name" value="HAD-like"/>
    <property type="match status" value="1"/>
</dbReference>
<evidence type="ECO:0000256" key="7">
    <source>
        <dbReference type="ARBA" id="ARBA00031828"/>
    </source>
</evidence>
<evidence type="ECO:0000256" key="1">
    <source>
        <dbReference type="ARBA" id="ARBA00004496"/>
    </source>
</evidence>
<evidence type="ECO:0000256" key="8">
    <source>
        <dbReference type="SAM" id="MobiDB-lite"/>
    </source>
</evidence>
<keyword evidence="4" id="KW-0479">Metal-binding</keyword>
<reference evidence="9 10" key="1">
    <citation type="submission" date="2019-06" db="EMBL/GenBank/DDBJ databases">
        <title>Sequencing the genomes of 1000 actinobacteria strains.</title>
        <authorList>
            <person name="Klenk H.-P."/>
        </authorList>
    </citation>
    <scope>NUCLEOTIDE SEQUENCE [LARGE SCALE GENOMIC DNA]</scope>
    <source>
        <strain evidence="9 10">DSM 24617</strain>
    </source>
</reference>
<name>A0A542XBU5_9MICO</name>
<evidence type="ECO:0000256" key="5">
    <source>
        <dbReference type="ARBA" id="ARBA00022801"/>
    </source>
</evidence>
<dbReference type="InterPro" id="IPR023214">
    <property type="entry name" value="HAD_sf"/>
</dbReference>
<dbReference type="Pfam" id="PF00702">
    <property type="entry name" value="Hydrolase"/>
    <property type="match status" value="1"/>
</dbReference>
<dbReference type="InterPro" id="IPR006549">
    <property type="entry name" value="HAD-SF_hydro_IIIA"/>
</dbReference>
<dbReference type="EMBL" id="VFOK01000001">
    <property type="protein sequence ID" value="TQL33305.1"/>
    <property type="molecule type" value="Genomic_DNA"/>
</dbReference>
<dbReference type="NCBIfam" id="TIGR01656">
    <property type="entry name" value="Histidinol-ppas"/>
    <property type="match status" value="1"/>
</dbReference>